<name>A0A1D8AZ58_9BACT</name>
<dbReference type="RefSeq" id="WP_157772499.1">
    <property type="nucleotide sequence ID" value="NZ_CP016094.1"/>
</dbReference>
<accession>A0A1D8AZ58</accession>
<keyword evidence="3" id="KW-1185">Reference proteome</keyword>
<evidence type="ECO:0000256" key="1">
    <source>
        <dbReference type="SAM" id="Phobius"/>
    </source>
</evidence>
<keyword evidence="1" id="KW-1133">Transmembrane helix</keyword>
<evidence type="ECO:0000313" key="2">
    <source>
        <dbReference type="EMBL" id="AOS46183.1"/>
    </source>
</evidence>
<reference evidence="2 3" key="1">
    <citation type="submission" date="2016-06" db="EMBL/GenBank/DDBJ databases">
        <title>Three novel species with peptidoglycan cell walls form the new genus Lacunisphaera gen. nov. in the family Opitutaceae of the verrucomicrobial subdivision 4.</title>
        <authorList>
            <person name="Rast P."/>
            <person name="Gloeckner I."/>
            <person name="Jogler M."/>
            <person name="Boedeker C."/>
            <person name="Jeske O."/>
            <person name="Wiegand S."/>
            <person name="Reinhardt R."/>
            <person name="Schumann P."/>
            <person name="Rohde M."/>
            <person name="Spring S."/>
            <person name="Gloeckner F.O."/>
            <person name="Jogler C."/>
        </authorList>
    </citation>
    <scope>NUCLEOTIDE SEQUENCE [LARGE SCALE GENOMIC DNA]</scope>
    <source>
        <strain evidence="2 3">IG16b</strain>
    </source>
</reference>
<sequence>MNALDLILLVAGMTAAAAVMAGGVVCLVVWFAGGPEKRASEVCPASRKS</sequence>
<organism evidence="2 3">
    <name type="scientific">Lacunisphaera limnophila</name>
    <dbReference type="NCBI Taxonomy" id="1838286"/>
    <lineage>
        <taxon>Bacteria</taxon>
        <taxon>Pseudomonadati</taxon>
        <taxon>Verrucomicrobiota</taxon>
        <taxon>Opitutia</taxon>
        <taxon>Opitutales</taxon>
        <taxon>Opitutaceae</taxon>
        <taxon>Lacunisphaera</taxon>
    </lineage>
</organism>
<protein>
    <submittedName>
        <fullName evidence="2">Uncharacterized protein</fullName>
    </submittedName>
</protein>
<dbReference type="AlphaFoldDB" id="A0A1D8AZ58"/>
<proteinExistence type="predicted"/>
<dbReference type="KEGG" id="obg:Verru16b_03280"/>
<dbReference type="Proteomes" id="UP000095228">
    <property type="component" value="Chromosome"/>
</dbReference>
<feature type="transmembrane region" description="Helical" evidence="1">
    <location>
        <begin position="6"/>
        <end position="32"/>
    </location>
</feature>
<evidence type="ECO:0000313" key="3">
    <source>
        <dbReference type="Proteomes" id="UP000095228"/>
    </source>
</evidence>
<dbReference type="STRING" id="1838286.Verru16b_03280"/>
<gene>
    <name evidence="2" type="ORF">Verru16b_03280</name>
</gene>
<keyword evidence="1" id="KW-0812">Transmembrane</keyword>
<keyword evidence="1" id="KW-0472">Membrane</keyword>
<dbReference type="EMBL" id="CP016094">
    <property type="protein sequence ID" value="AOS46183.1"/>
    <property type="molecule type" value="Genomic_DNA"/>
</dbReference>